<reference evidence="12" key="1">
    <citation type="submission" date="2018-08" db="EMBL/GenBank/DDBJ databases">
        <authorList>
            <person name="Hornung B."/>
        </authorList>
    </citation>
    <scope>NUCLEOTIDE SEQUENCE [LARGE SCALE GENOMIC DNA]</scope>
</reference>
<feature type="region of interest" description="Disordered" evidence="7">
    <location>
        <begin position="332"/>
        <end position="352"/>
    </location>
</feature>
<dbReference type="CDD" id="cd00082">
    <property type="entry name" value="HisKA"/>
    <property type="match status" value="1"/>
</dbReference>
<reference evidence="10 13" key="3">
    <citation type="submission" date="2018-10" db="EMBL/GenBank/DDBJ databases">
        <title>Propionibacterium australiense Genome Sequencing and Assembly.</title>
        <authorList>
            <person name="Bernier A.-M."/>
            <person name="Bernard K."/>
        </authorList>
    </citation>
    <scope>NUCLEOTIDE SEQUENCE [LARGE SCALE GENOMIC DNA]</scope>
    <source>
        <strain evidence="10 13">NML98A078</strain>
    </source>
</reference>
<dbReference type="InterPro" id="IPR036890">
    <property type="entry name" value="HATPase_C_sf"/>
</dbReference>
<keyword evidence="8" id="KW-0812">Transmembrane</keyword>
<evidence type="ECO:0000256" key="7">
    <source>
        <dbReference type="SAM" id="MobiDB-lite"/>
    </source>
</evidence>
<dbReference type="InterPro" id="IPR003661">
    <property type="entry name" value="HisK_dim/P_dom"/>
</dbReference>
<dbReference type="PANTHER" id="PTHR43547:SF2">
    <property type="entry name" value="HYBRID SIGNAL TRANSDUCTION HISTIDINE KINASE C"/>
    <property type="match status" value="1"/>
</dbReference>
<dbReference type="RefSeq" id="WP_119160768.1">
    <property type="nucleotide sequence ID" value="NZ_LR134442.1"/>
</dbReference>
<evidence type="ECO:0000256" key="4">
    <source>
        <dbReference type="ARBA" id="ARBA00022553"/>
    </source>
</evidence>
<comment type="subcellular location">
    <subcellularLocation>
        <location evidence="2">Cell membrane</location>
    </subcellularLocation>
</comment>
<dbReference type="GO" id="GO:0000155">
    <property type="term" value="F:phosphorelay sensor kinase activity"/>
    <property type="evidence" value="ECO:0007669"/>
    <property type="project" value="InterPro"/>
</dbReference>
<keyword evidence="5 11" id="KW-0418">Kinase</keyword>
<evidence type="ECO:0000259" key="9">
    <source>
        <dbReference type="PROSITE" id="PS50109"/>
    </source>
</evidence>
<dbReference type="SMART" id="SM00387">
    <property type="entry name" value="HATPase_c"/>
    <property type="match status" value="1"/>
</dbReference>
<evidence type="ECO:0000313" key="13">
    <source>
        <dbReference type="Proteomes" id="UP000279336"/>
    </source>
</evidence>
<organism evidence="11 12">
    <name type="scientific">Propionibacterium australiense</name>
    <dbReference type="NCBI Taxonomy" id="119981"/>
    <lineage>
        <taxon>Bacteria</taxon>
        <taxon>Bacillati</taxon>
        <taxon>Actinomycetota</taxon>
        <taxon>Actinomycetes</taxon>
        <taxon>Propionibacteriales</taxon>
        <taxon>Propionibacteriaceae</taxon>
        <taxon>Propionibacterium</taxon>
    </lineage>
</organism>
<evidence type="ECO:0000313" key="12">
    <source>
        <dbReference type="Proteomes" id="UP000263928"/>
    </source>
</evidence>
<keyword evidence="6" id="KW-0902">Two-component regulatory system</keyword>
<dbReference type="Proteomes" id="UP000279336">
    <property type="component" value="Unassembled WGS sequence"/>
</dbReference>
<sequence length="352" mass="36739">MTGLLLAVTAALGMGLVGVLTTLRVARHSVRWATILSPVTAVLAIGAGLLVGIRQMLIGDAQVVLSVLAAVLPVALLVGIFVSIRSNRIASLTRAELEAEQRDRAVEKGRLELITWLSHDLRTPLAGIRAMGEALSDGVASEPERYYRSIIAEADRTTAMVNDLMALAGLQSGTNRMSDEPVSLADLVSDLLVQLQPLAEARGLHLAGELATDSSEVHGDASLLARALQNVMGNAVNYSLPGSRVRVLLYASPGTVTVRVSDGCGGLDEDTAQHMFEAGWRKDAARTPRATTGSGLGLSIVRAVVDAHGGRVYVEPGDAGCSMIIELPARASSPGCSDEHSRAGATDSPVAS</sequence>
<dbReference type="InterPro" id="IPR004358">
    <property type="entry name" value="Sig_transdc_His_kin-like_C"/>
</dbReference>
<keyword evidence="4" id="KW-0597">Phosphoprotein</keyword>
<dbReference type="EMBL" id="UNQJ01000001">
    <property type="protein sequence ID" value="SYZ32413.1"/>
    <property type="molecule type" value="Genomic_DNA"/>
</dbReference>
<accession>A0A383S3H6</accession>
<dbReference type="OrthoDB" id="9806130at2"/>
<evidence type="ECO:0000256" key="2">
    <source>
        <dbReference type="ARBA" id="ARBA00004236"/>
    </source>
</evidence>
<keyword evidence="11" id="KW-0808">Transferase</keyword>
<dbReference type="SUPFAM" id="SSF47384">
    <property type="entry name" value="Homodimeric domain of signal transducing histidine kinase"/>
    <property type="match status" value="1"/>
</dbReference>
<dbReference type="PRINTS" id="PR00344">
    <property type="entry name" value="BCTRLSENSOR"/>
</dbReference>
<dbReference type="EMBL" id="RCIW01000003">
    <property type="protein sequence ID" value="RLP12192.1"/>
    <property type="molecule type" value="Genomic_DNA"/>
</dbReference>
<feature type="transmembrane region" description="Helical" evidence="8">
    <location>
        <begin position="63"/>
        <end position="84"/>
    </location>
</feature>
<dbReference type="InterPro" id="IPR036097">
    <property type="entry name" value="HisK_dim/P_sf"/>
</dbReference>
<gene>
    <name evidence="10" type="ORF">D7U36_02715</name>
    <name evidence="11" type="ORF">PROPAUS_0292</name>
</gene>
<evidence type="ECO:0000256" key="3">
    <source>
        <dbReference type="ARBA" id="ARBA00012438"/>
    </source>
</evidence>
<evidence type="ECO:0000313" key="11">
    <source>
        <dbReference type="EMBL" id="SYZ32413.1"/>
    </source>
</evidence>
<dbReference type="Pfam" id="PF00512">
    <property type="entry name" value="HisKA"/>
    <property type="match status" value="1"/>
</dbReference>
<dbReference type="Pfam" id="PF02518">
    <property type="entry name" value="HATPase_c"/>
    <property type="match status" value="1"/>
</dbReference>
<reference evidence="11" key="2">
    <citation type="submission" date="2018-08" db="EMBL/GenBank/DDBJ databases">
        <authorList>
            <person name="Ferrada E.E."/>
            <person name="Latorre B.A."/>
        </authorList>
    </citation>
    <scope>NUCLEOTIDE SEQUENCE [LARGE SCALE GENOMIC DNA]</scope>
    <source>
        <strain evidence="11">Propionibacterium_australiense1</strain>
    </source>
</reference>
<evidence type="ECO:0000256" key="1">
    <source>
        <dbReference type="ARBA" id="ARBA00000085"/>
    </source>
</evidence>
<protein>
    <recommendedName>
        <fullName evidence="3">histidine kinase</fullName>
        <ecNumber evidence="3">2.7.13.3</ecNumber>
    </recommendedName>
</protein>
<evidence type="ECO:0000256" key="8">
    <source>
        <dbReference type="SAM" id="Phobius"/>
    </source>
</evidence>
<dbReference type="InterPro" id="IPR005467">
    <property type="entry name" value="His_kinase_dom"/>
</dbReference>
<dbReference type="AlphaFoldDB" id="A0A383S3H6"/>
<dbReference type="PROSITE" id="PS50109">
    <property type="entry name" value="HIS_KIN"/>
    <property type="match status" value="1"/>
</dbReference>
<dbReference type="Gene3D" id="1.10.287.130">
    <property type="match status" value="1"/>
</dbReference>
<proteinExistence type="predicted"/>
<evidence type="ECO:0000313" key="10">
    <source>
        <dbReference type="EMBL" id="RLP12192.1"/>
    </source>
</evidence>
<dbReference type="InterPro" id="IPR003594">
    <property type="entry name" value="HATPase_dom"/>
</dbReference>
<keyword evidence="12" id="KW-1185">Reference proteome</keyword>
<keyword evidence="8" id="KW-0472">Membrane</keyword>
<dbReference type="Proteomes" id="UP000263928">
    <property type="component" value="Unassembled WGS sequence"/>
</dbReference>
<dbReference type="SMART" id="SM00388">
    <property type="entry name" value="HisKA"/>
    <property type="match status" value="1"/>
</dbReference>
<dbReference type="CDD" id="cd00075">
    <property type="entry name" value="HATPase"/>
    <property type="match status" value="1"/>
</dbReference>
<feature type="transmembrane region" description="Helical" evidence="8">
    <location>
        <begin position="32"/>
        <end position="51"/>
    </location>
</feature>
<dbReference type="GO" id="GO:0005886">
    <property type="term" value="C:plasma membrane"/>
    <property type="evidence" value="ECO:0007669"/>
    <property type="project" value="UniProtKB-SubCell"/>
</dbReference>
<evidence type="ECO:0000256" key="5">
    <source>
        <dbReference type="ARBA" id="ARBA00022777"/>
    </source>
</evidence>
<dbReference type="PANTHER" id="PTHR43547">
    <property type="entry name" value="TWO-COMPONENT HISTIDINE KINASE"/>
    <property type="match status" value="1"/>
</dbReference>
<name>A0A383S3H6_9ACTN</name>
<keyword evidence="8" id="KW-1133">Transmembrane helix</keyword>
<feature type="domain" description="Histidine kinase" evidence="9">
    <location>
        <begin position="116"/>
        <end position="331"/>
    </location>
</feature>
<dbReference type="Gene3D" id="3.30.565.10">
    <property type="entry name" value="Histidine kinase-like ATPase, C-terminal domain"/>
    <property type="match status" value="1"/>
</dbReference>
<dbReference type="SUPFAM" id="SSF55874">
    <property type="entry name" value="ATPase domain of HSP90 chaperone/DNA topoisomerase II/histidine kinase"/>
    <property type="match status" value="1"/>
</dbReference>
<dbReference type="EC" id="2.7.13.3" evidence="3"/>
<comment type="catalytic activity">
    <reaction evidence="1">
        <text>ATP + protein L-histidine = ADP + protein N-phospho-L-histidine.</text>
        <dbReference type="EC" id="2.7.13.3"/>
    </reaction>
</comment>
<evidence type="ECO:0000256" key="6">
    <source>
        <dbReference type="ARBA" id="ARBA00023012"/>
    </source>
</evidence>